<organism evidence="2 3">
    <name type="scientific">Populus alba x Populus x berolinensis</name>
    <dbReference type="NCBI Taxonomy" id="444605"/>
    <lineage>
        <taxon>Eukaryota</taxon>
        <taxon>Viridiplantae</taxon>
        <taxon>Streptophyta</taxon>
        <taxon>Embryophyta</taxon>
        <taxon>Tracheophyta</taxon>
        <taxon>Spermatophyta</taxon>
        <taxon>Magnoliopsida</taxon>
        <taxon>eudicotyledons</taxon>
        <taxon>Gunneridae</taxon>
        <taxon>Pentapetalae</taxon>
        <taxon>rosids</taxon>
        <taxon>fabids</taxon>
        <taxon>Malpighiales</taxon>
        <taxon>Salicaceae</taxon>
        <taxon>Saliceae</taxon>
        <taxon>Populus</taxon>
    </lineage>
</organism>
<keyword evidence="3" id="KW-1185">Reference proteome</keyword>
<keyword evidence="1" id="KW-0812">Transmembrane</keyword>
<sequence>MMTILVLRSFYYSGLSLWVSSFASVSVVLFPCLWFQRSRDSNDGGWLLLVFFLLLFVCSSVIVSLCFPVLFLLVRGSPFFSFRFCDRPSPVTFHSLAFIAREQSVSSNH</sequence>
<keyword evidence="1" id="KW-1133">Transmembrane helix</keyword>
<feature type="transmembrane region" description="Helical" evidence="1">
    <location>
        <begin position="47"/>
        <end position="74"/>
    </location>
</feature>
<evidence type="ECO:0000313" key="2">
    <source>
        <dbReference type="EMBL" id="KAJ7003046.1"/>
    </source>
</evidence>
<dbReference type="AlphaFoldDB" id="A0AAD6R639"/>
<gene>
    <name evidence="2" type="ORF">NC653_008319</name>
</gene>
<protein>
    <submittedName>
        <fullName evidence="2">Uncharacterized protein</fullName>
    </submittedName>
</protein>
<evidence type="ECO:0000256" key="1">
    <source>
        <dbReference type="SAM" id="Phobius"/>
    </source>
</evidence>
<feature type="transmembrane region" description="Helical" evidence="1">
    <location>
        <begin position="15"/>
        <end position="35"/>
    </location>
</feature>
<reference evidence="2" key="1">
    <citation type="journal article" date="2023" name="Mol. Ecol. Resour.">
        <title>Chromosome-level genome assembly of a triploid poplar Populus alba 'Berolinensis'.</title>
        <authorList>
            <person name="Chen S."/>
            <person name="Yu Y."/>
            <person name="Wang X."/>
            <person name="Wang S."/>
            <person name="Zhang T."/>
            <person name="Zhou Y."/>
            <person name="He R."/>
            <person name="Meng N."/>
            <person name="Wang Y."/>
            <person name="Liu W."/>
            <person name="Liu Z."/>
            <person name="Liu J."/>
            <person name="Guo Q."/>
            <person name="Huang H."/>
            <person name="Sederoff R.R."/>
            <person name="Wang G."/>
            <person name="Qu G."/>
            <person name="Chen S."/>
        </authorList>
    </citation>
    <scope>NUCLEOTIDE SEQUENCE</scope>
    <source>
        <strain evidence="2">SC-2020</strain>
    </source>
</reference>
<comment type="caution">
    <text evidence="2">The sequence shown here is derived from an EMBL/GenBank/DDBJ whole genome shotgun (WGS) entry which is preliminary data.</text>
</comment>
<evidence type="ECO:0000313" key="3">
    <source>
        <dbReference type="Proteomes" id="UP001164929"/>
    </source>
</evidence>
<dbReference type="EMBL" id="JAQIZT010000003">
    <property type="protein sequence ID" value="KAJ7003046.1"/>
    <property type="molecule type" value="Genomic_DNA"/>
</dbReference>
<accession>A0AAD6R639</accession>
<keyword evidence="1" id="KW-0472">Membrane</keyword>
<dbReference type="Proteomes" id="UP001164929">
    <property type="component" value="Chromosome 3"/>
</dbReference>
<proteinExistence type="predicted"/>
<name>A0AAD6R639_9ROSI</name>